<dbReference type="PANTHER" id="PTHR47234">
    <property type="match status" value="1"/>
</dbReference>
<organism evidence="6 7">
    <name type="scientific">Sandaracinobacteroides saxicola</name>
    <dbReference type="NCBI Taxonomy" id="2759707"/>
    <lineage>
        <taxon>Bacteria</taxon>
        <taxon>Pseudomonadati</taxon>
        <taxon>Pseudomonadota</taxon>
        <taxon>Alphaproteobacteria</taxon>
        <taxon>Sphingomonadales</taxon>
        <taxon>Sphingosinicellaceae</taxon>
        <taxon>Sandaracinobacteroides</taxon>
    </lineage>
</organism>
<dbReference type="EMBL" id="CP059851">
    <property type="protein sequence ID" value="QMW21552.1"/>
    <property type="molecule type" value="Genomic_DNA"/>
</dbReference>
<evidence type="ECO:0000256" key="1">
    <source>
        <dbReference type="ARBA" id="ARBA00004442"/>
    </source>
</evidence>
<reference evidence="6 7" key="1">
    <citation type="submission" date="2020-07" db="EMBL/GenBank/DDBJ databases">
        <title>Complete genome sequence for Sandaracinobacter sp. M6.</title>
        <authorList>
            <person name="Tang Y."/>
            <person name="Liu Q."/>
            <person name="Guo Z."/>
            <person name="Lei P."/>
            <person name="Huang B."/>
        </authorList>
    </citation>
    <scope>NUCLEOTIDE SEQUENCE [LARGE SCALE GENOMIC DNA]</scope>
    <source>
        <strain evidence="6 7">M6</strain>
    </source>
</reference>
<dbReference type="GO" id="GO:0009279">
    <property type="term" value="C:cell outer membrane"/>
    <property type="evidence" value="ECO:0007669"/>
    <property type="project" value="UniProtKB-SubCell"/>
</dbReference>
<dbReference type="Gene3D" id="2.40.170.20">
    <property type="entry name" value="TonB-dependent receptor, beta-barrel domain"/>
    <property type="match status" value="1"/>
</dbReference>
<dbReference type="PANTHER" id="PTHR47234:SF3">
    <property type="entry name" value="SECRETIN_TONB SHORT N-TERMINAL DOMAIN-CONTAINING PROTEIN"/>
    <property type="match status" value="1"/>
</dbReference>
<feature type="region of interest" description="Disordered" evidence="4">
    <location>
        <begin position="580"/>
        <end position="622"/>
    </location>
</feature>
<dbReference type="AlphaFoldDB" id="A0A7G5IDW0"/>
<dbReference type="KEGG" id="sand:H3309_08950"/>
<dbReference type="SUPFAM" id="SSF56935">
    <property type="entry name" value="Porins"/>
    <property type="match status" value="1"/>
</dbReference>
<gene>
    <name evidence="6" type="ORF">H3309_08950</name>
</gene>
<feature type="chain" id="PRO_5028818868" evidence="5">
    <location>
        <begin position="19"/>
        <end position="784"/>
    </location>
</feature>
<feature type="compositionally biased region" description="Gly residues" evidence="4">
    <location>
        <begin position="598"/>
        <end position="622"/>
    </location>
</feature>
<keyword evidence="3" id="KW-0998">Cell outer membrane</keyword>
<evidence type="ECO:0000313" key="6">
    <source>
        <dbReference type="EMBL" id="QMW21552.1"/>
    </source>
</evidence>
<evidence type="ECO:0000313" key="7">
    <source>
        <dbReference type="Proteomes" id="UP000515292"/>
    </source>
</evidence>
<proteinExistence type="predicted"/>
<keyword evidence="7" id="KW-1185">Reference proteome</keyword>
<dbReference type="InterPro" id="IPR036942">
    <property type="entry name" value="Beta-barrel_TonB_sf"/>
</dbReference>
<dbReference type="Proteomes" id="UP000515292">
    <property type="component" value="Chromosome"/>
</dbReference>
<dbReference type="RefSeq" id="WP_182294401.1">
    <property type="nucleotide sequence ID" value="NZ_CP059851.1"/>
</dbReference>
<evidence type="ECO:0000256" key="2">
    <source>
        <dbReference type="ARBA" id="ARBA00023136"/>
    </source>
</evidence>
<feature type="signal peptide" evidence="5">
    <location>
        <begin position="1"/>
        <end position="18"/>
    </location>
</feature>
<keyword evidence="2" id="KW-0472">Membrane</keyword>
<sequence>MPALRLLLIPVLASPALAQTLPPAPRPAADDDDIVVTATAPRGTVPGDIKPEISLSPADIRGYGVSSVADLLNELGPQLRSGRGGQPIVLLNGQRISGFQEIRDLPTEAILRTDILPEEAALKYGFPAGQRVLNIVLRPRFRATTAELNAGSATEGGTANAQGELGYLRIRDAGRLNIDFKAATTEGLTEPERPLSPANPFRSLTPDTQSYSGNLVYNRVLGRTAVTANARLQLDENERLTGAAVGLPPAALTQTTDSSTARLGLTANGNLARWRWTLTAGYDRVDSRTTTATNNPTTPNRGTSLANTGALDALISGPAFLLPAGEATLAVRAGASLSSLDATSRRNGLSTESTLTRNIGSGQLNLDLPLASARNDVLPWLGELSLNGNAAVQQLSDFGTLRTFGAGLNWRPAPRLSLLFSYTDDRDAPTPQQLGNPLITTPGVTLFDAVTGQSVVATQVGGGNPLLAASTARSLKLTGNWKPWEETDFNLTANFLSTRTDNLISAFPGTSAAIQAAFPERFIRDSAGTLTSVDTRPVNFARATDTQLRWGINFSMPLATRQPRPPEGWVPPWVREARARAAAGTPPPGGGSTAAPGQAGGPPSGGGFGGGGPGGGQGRGGGFGGNRLQFALYHTWHFTDSILVRPGGPVIDRLDGGSTSGNGGTPRHELELQSGYSRDGLGIRLSANWQSATRVLGPSPASTLDFADLGTLNLRLFFNPTQRWQLIDRAPWLRGTRVTLAVTNLLNNRQRVTDATGATPTAFQPAYLDPTGRRITLSLRKLFF</sequence>
<feature type="region of interest" description="Disordered" evidence="4">
    <location>
        <begin position="187"/>
        <end position="207"/>
    </location>
</feature>
<comment type="subcellular location">
    <subcellularLocation>
        <location evidence="1">Cell outer membrane</location>
    </subcellularLocation>
</comment>
<evidence type="ECO:0000256" key="3">
    <source>
        <dbReference type="ARBA" id="ARBA00023237"/>
    </source>
</evidence>
<keyword evidence="5" id="KW-0732">Signal</keyword>
<evidence type="ECO:0000256" key="5">
    <source>
        <dbReference type="SAM" id="SignalP"/>
    </source>
</evidence>
<protein>
    <submittedName>
        <fullName evidence="6">TonB-dependent receptor</fullName>
    </submittedName>
</protein>
<keyword evidence="6" id="KW-0675">Receptor</keyword>
<evidence type="ECO:0000256" key="4">
    <source>
        <dbReference type="SAM" id="MobiDB-lite"/>
    </source>
</evidence>
<accession>A0A7G5IDW0</accession>
<name>A0A7G5IDW0_9SPHN</name>